<feature type="domain" description="UvrC family homology region profile" evidence="8">
    <location>
        <begin position="266"/>
        <end position="499"/>
    </location>
</feature>
<dbReference type="InterPro" id="IPR047296">
    <property type="entry name" value="GIY-YIG_UvrC_Cho"/>
</dbReference>
<evidence type="ECO:0000259" key="8">
    <source>
        <dbReference type="PROSITE" id="PS50165"/>
    </source>
</evidence>
<keyword evidence="1" id="KW-0963">Cytoplasm</keyword>
<evidence type="ECO:0000256" key="2">
    <source>
        <dbReference type="ARBA" id="ARBA00022763"/>
    </source>
</evidence>
<dbReference type="GO" id="GO:0009381">
    <property type="term" value="F:excinuclease ABC activity"/>
    <property type="evidence" value="ECO:0007669"/>
    <property type="project" value="InterPro"/>
</dbReference>
<dbReference type="Pfam" id="PF08459">
    <property type="entry name" value="UvrC_RNaseH_dom"/>
    <property type="match status" value="1"/>
</dbReference>
<dbReference type="Gene3D" id="3.30.420.340">
    <property type="entry name" value="UvrC, RNAse H endonuclease domain"/>
    <property type="match status" value="1"/>
</dbReference>
<dbReference type="Gene3D" id="3.40.1440.10">
    <property type="entry name" value="GIY-YIG endonuclease"/>
    <property type="match status" value="1"/>
</dbReference>
<evidence type="ECO:0000259" key="6">
    <source>
        <dbReference type="PROSITE" id="PS50151"/>
    </source>
</evidence>
<keyword evidence="4" id="KW-0267">Excision nuclease</keyword>
<feature type="domain" description="UVR" evidence="6">
    <location>
        <begin position="204"/>
        <end position="239"/>
    </location>
</feature>
<dbReference type="InterPro" id="IPR000305">
    <property type="entry name" value="GIY-YIG_endonuc"/>
</dbReference>
<evidence type="ECO:0000256" key="3">
    <source>
        <dbReference type="ARBA" id="ARBA00022769"/>
    </source>
</evidence>
<organism evidence="9">
    <name type="scientific">freshwater metagenome</name>
    <dbReference type="NCBI Taxonomy" id="449393"/>
    <lineage>
        <taxon>unclassified sequences</taxon>
        <taxon>metagenomes</taxon>
        <taxon>ecological metagenomes</taxon>
    </lineage>
</organism>
<dbReference type="Pfam" id="PF14520">
    <property type="entry name" value="HHH_5"/>
    <property type="match status" value="1"/>
</dbReference>
<dbReference type="Pfam" id="PF02151">
    <property type="entry name" value="UVR"/>
    <property type="match status" value="1"/>
</dbReference>
<dbReference type="InterPro" id="IPR004791">
    <property type="entry name" value="UvrC"/>
</dbReference>
<evidence type="ECO:0000256" key="5">
    <source>
        <dbReference type="ARBA" id="ARBA00023204"/>
    </source>
</evidence>
<keyword evidence="5" id="KW-0234">DNA repair</keyword>
<accession>A0A6J6SGC6</accession>
<dbReference type="GO" id="GO:0006289">
    <property type="term" value="P:nucleotide-excision repair"/>
    <property type="evidence" value="ECO:0007669"/>
    <property type="project" value="InterPro"/>
</dbReference>
<dbReference type="InterPro" id="IPR050066">
    <property type="entry name" value="UvrABC_protein_C"/>
</dbReference>
<dbReference type="SMART" id="SM00465">
    <property type="entry name" value="GIYc"/>
    <property type="match status" value="1"/>
</dbReference>
<dbReference type="InterPro" id="IPR036876">
    <property type="entry name" value="UVR_dom_sf"/>
</dbReference>
<evidence type="ECO:0000256" key="1">
    <source>
        <dbReference type="ARBA" id="ARBA00022490"/>
    </source>
</evidence>
<dbReference type="SUPFAM" id="SSF82771">
    <property type="entry name" value="GIY-YIG endonuclease"/>
    <property type="match status" value="1"/>
</dbReference>
<dbReference type="InterPro" id="IPR001943">
    <property type="entry name" value="UVR_dom"/>
</dbReference>
<dbReference type="EMBL" id="CAEZYS010000046">
    <property type="protein sequence ID" value="CAB4733961.1"/>
    <property type="molecule type" value="Genomic_DNA"/>
</dbReference>
<dbReference type="NCBIfam" id="NF001824">
    <property type="entry name" value="PRK00558.1-5"/>
    <property type="match status" value="1"/>
</dbReference>
<reference evidence="9" key="1">
    <citation type="submission" date="2020-05" db="EMBL/GenBank/DDBJ databases">
        <authorList>
            <person name="Chiriac C."/>
            <person name="Salcher M."/>
            <person name="Ghai R."/>
            <person name="Kavagutti S V."/>
        </authorList>
    </citation>
    <scope>NUCLEOTIDE SEQUENCE</scope>
</reference>
<feature type="domain" description="GIY-YIG" evidence="7">
    <location>
        <begin position="14"/>
        <end position="91"/>
    </location>
</feature>
<evidence type="ECO:0000259" key="7">
    <source>
        <dbReference type="PROSITE" id="PS50164"/>
    </source>
</evidence>
<dbReference type="HAMAP" id="MF_00203">
    <property type="entry name" value="UvrC"/>
    <property type="match status" value="1"/>
</dbReference>
<dbReference type="PROSITE" id="PS50151">
    <property type="entry name" value="UVR"/>
    <property type="match status" value="1"/>
</dbReference>
<dbReference type="Pfam" id="PF01541">
    <property type="entry name" value="GIY-YIG"/>
    <property type="match status" value="1"/>
</dbReference>
<dbReference type="Pfam" id="PF22920">
    <property type="entry name" value="UvrC_RNaseH"/>
    <property type="match status" value="1"/>
</dbReference>
<proteinExistence type="inferred from homology"/>
<dbReference type="PANTHER" id="PTHR30562:SF1">
    <property type="entry name" value="UVRABC SYSTEM PROTEIN C"/>
    <property type="match status" value="1"/>
</dbReference>
<dbReference type="InterPro" id="IPR038476">
    <property type="entry name" value="UvrC_RNase_H_dom_sf"/>
</dbReference>
<evidence type="ECO:0000313" key="9">
    <source>
        <dbReference type="EMBL" id="CAB4733961.1"/>
    </source>
</evidence>
<dbReference type="FunFam" id="3.40.1440.10:FF:000001">
    <property type="entry name" value="UvrABC system protein C"/>
    <property type="match status" value="1"/>
</dbReference>
<dbReference type="PROSITE" id="PS50165">
    <property type="entry name" value="UVRC"/>
    <property type="match status" value="1"/>
</dbReference>
<dbReference type="AlphaFoldDB" id="A0A6J6SGC6"/>
<dbReference type="PROSITE" id="PS50164">
    <property type="entry name" value="GIY_YIG"/>
    <property type="match status" value="1"/>
</dbReference>
<dbReference type="InterPro" id="IPR010994">
    <property type="entry name" value="RuvA_2-like"/>
</dbReference>
<protein>
    <submittedName>
        <fullName evidence="9">Unannotated protein</fullName>
    </submittedName>
</protein>
<keyword evidence="3" id="KW-0228">DNA excision</keyword>
<dbReference type="SUPFAM" id="SSF47781">
    <property type="entry name" value="RuvA domain 2-like"/>
    <property type="match status" value="1"/>
</dbReference>
<evidence type="ECO:0000256" key="4">
    <source>
        <dbReference type="ARBA" id="ARBA00022881"/>
    </source>
</evidence>
<dbReference type="InterPro" id="IPR001162">
    <property type="entry name" value="UvrC_RNase_H_dom"/>
</dbReference>
<name>A0A6J6SGC6_9ZZZZ</name>
<dbReference type="GO" id="GO:0009380">
    <property type="term" value="C:excinuclease repair complex"/>
    <property type="evidence" value="ECO:0007669"/>
    <property type="project" value="InterPro"/>
</dbReference>
<dbReference type="NCBIfam" id="TIGR00194">
    <property type="entry name" value="uvrC"/>
    <property type="match status" value="1"/>
</dbReference>
<sequence length="636" mass="71296">MADPQSYRPTSIPTDPGVYRFFDEKGVVIYVGKAKNLKNRLNSYFQKNLLEKTYRMVNTAVRVDWTVVNTEIEALQLEFTWIKTENPKYNIQFKDDKSYPYLAISMSDEFPRLFISRAKRRPGFKYFGPYAHAWALRSSFDVIQKLYPIRSCTDSNFSRAVKSKRQCLLGDIGKCSAPCVEWISKEDHKELATKLVKFVDTSSGDISSALSKDMAAASEREEYEQAAKIRDQIAAIAKSAETSGTFLSENFSADLIATHSEITHSAVTLFSVRHGRVVGSRSWILDRADVLEGESVIAAMISKIYSELDAPSEILVDEIPEDAEVIENWLTEKAGHRVSVAQPLRGDKLEVINTVKRNANQALIQYLSKRSNDSAVSGRALEEIANLLDLPELPLRIECFDISNIQGKHMVASMVVFEDGQIKKSDYRRFAIDDEAGFDDTRAMHHVLTRRLKRYLAERNVDNSEVSDLGGARPKFAYPPQLIVVDGGAPQVTAAARALAELGISDISICGLAKRLEEVWLPDSKEPIIFPRHSEGLYLLQRIRDEAHRFAITFHRSKRSKVMLESLLDDIPKLGESRRTALLEKYGSVTAIRKASASDIAMIPGIGSNIAELIVTHLQSEAQTQGHINMETGEIT</sequence>
<gene>
    <name evidence="9" type="ORF">UFOPK2782_00498</name>
</gene>
<keyword evidence="2" id="KW-0227">DNA damage</keyword>
<dbReference type="CDD" id="cd10434">
    <property type="entry name" value="GIY-YIG_UvrC_Cho"/>
    <property type="match status" value="1"/>
</dbReference>
<dbReference type="Gene3D" id="1.10.150.20">
    <property type="entry name" value="5' to 3' exonuclease, C-terminal subdomain"/>
    <property type="match status" value="1"/>
</dbReference>
<dbReference type="SUPFAM" id="SSF46600">
    <property type="entry name" value="C-terminal UvrC-binding domain of UvrB"/>
    <property type="match status" value="1"/>
</dbReference>
<dbReference type="Gene3D" id="4.10.860.10">
    <property type="entry name" value="UVR domain"/>
    <property type="match status" value="1"/>
</dbReference>
<dbReference type="PANTHER" id="PTHR30562">
    <property type="entry name" value="UVRC/OXIDOREDUCTASE"/>
    <property type="match status" value="1"/>
</dbReference>
<dbReference type="InterPro" id="IPR035901">
    <property type="entry name" value="GIY-YIG_endonuc_sf"/>
</dbReference>